<feature type="compositionally biased region" description="Polar residues" evidence="3">
    <location>
        <begin position="167"/>
        <end position="181"/>
    </location>
</feature>
<evidence type="ECO:0000313" key="5">
    <source>
        <dbReference type="EMBL" id="KAL0954700.1"/>
    </source>
</evidence>
<name>A0ABR3JHT6_9AGAR</name>
<feature type="compositionally biased region" description="Pro residues" evidence="3">
    <location>
        <begin position="210"/>
        <end position="221"/>
    </location>
</feature>
<dbReference type="Proteomes" id="UP001556367">
    <property type="component" value="Unassembled WGS sequence"/>
</dbReference>
<dbReference type="Pfam" id="PF00018">
    <property type="entry name" value="SH3_1"/>
    <property type="match status" value="1"/>
</dbReference>
<evidence type="ECO:0000259" key="4">
    <source>
        <dbReference type="PROSITE" id="PS50002"/>
    </source>
</evidence>
<dbReference type="PANTHER" id="PTHR45929">
    <property type="entry name" value="JAK PATHWAY SIGNAL TRANSDUCTION ADAPTOR MOLECULE"/>
    <property type="match status" value="1"/>
</dbReference>
<dbReference type="Gene3D" id="2.30.30.40">
    <property type="entry name" value="SH3 Domains"/>
    <property type="match status" value="1"/>
</dbReference>
<dbReference type="PROSITE" id="PS50002">
    <property type="entry name" value="SH3"/>
    <property type="match status" value="1"/>
</dbReference>
<organism evidence="5 6">
    <name type="scientific">Hohenbuehelia grisea</name>
    <dbReference type="NCBI Taxonomy" id="104357"/>
    <lineage>
        <taxon>Eukaryota</taxon>
        <taxon>Fungi</taxon>
        <taxon>Dikarya</taxon>
        <taxon>Basidiomycota</taxon>
        <taxon>Agaricomycotina</taxon>
        <taxon>Agaricomycetes</taxon>
        <taxon>Agaricomycetidae</taxon>
        <taxon>Agaricales</taxon>
        <taxon>Pleurotineae</taxon>
        <taxon>Pleurotaceae</taxon>
        <taxon>Hohenbuehelia</taxon>
    </lineage>
</organism>
<dbReference type="InterPro" id="IPR001452">
    <property type="entry name" value="SH3_domain"/>
</dbReference>
<evidence type="ECO:0000256" key="2">
    <source>
        <dbReference type="PROSITE-ProRule" id="PRU00192"/>
    </source>
</evidence>
<feature type="region of interest" description="Disordered" evidence="3">
    <location>
        <begin position="159"/>
        <end position="230"/>
    </location>
</feature>
<gene>
    <name evidence="5" type="ORF">HGRIS_003649</name>
</gene>
<dbReference type="SUPFAM" id="SSF50044">
    <property type="entry name" value="SH3-domain"/>
    <property type="match status" value="1"/>
</dbReference>
<feature type="domain" description="SH3" evidence="4">
    <location>
        <begin position="96"/>
        <end position="154"/>
    </location>
</feature>
<dbReference type="InterPro" id="IPR036028">
    <property type="entry name" value="SH3-like_dom_sf"/>
</dbReference>
<keyword evidence="1 2" id="KW-0728">SH3 domain</keyword>
<evidence type="ECO:0000256" key="3">
    <source>
        <dbReference type="SAM" id="MobiDB-lite"/>
    </source>
</evidence>
<protein>
    <recommendedName>
        <fullName evidence="4">SH3 domain-containing protein</fullName>
    </recommendedName>
</protein>
<sequence length="288" mass="31182">MVAIDSDALLSHILSQTRQNVQFLIDQNHLSAVDGREIMARLPAGPNSVQDITQATQRLGFSAPTVAAVPAMSPPYNAQVHKANVPPPPPPPQQPQYLFQAKALWDYNADPNDLSFRAGDIIDVVEETNPDWWTGRLNGRQALFPSNYAEKLASGRGYAAPPPMPSSGAQYSEKSSYSTPVYSPPQGPPAQYGYQAPPANTNSYNSYAAPAPPASAPAPAPEEPKKGKLGGKLGNTACNIPPGVFDPPDIHSPLVCAFGCWWFRLGRRFCDWQRYNPLDILNVGLHVV</sequence>
<accession>A0ABR3JHT6</accession>
<dbReference type="InterPro" id="IPR050670">
    <property type="entry name" value="STAM"/>
</dbReference>
<dbReference type="PRINTS" id="PR00452">
    <property type="entry name" value="SH3DOMAIN"/>
</dbReference>
<evidence type="ECO:0000256" key="1">
    <source>
        <dbReference type="ARBA" id="ARBA00022443"/>
    </source>
</evidence>
<dbReference type="PANTHER" id="PTHR45929:SF3">
    <property type="entry name" value="JAK PATHWAY SIGNAL TRANSDUCTION ADAPTOR MOLECULE"/>
    <property type="match status" value="1"/>
</dbReference>
<comment type="caution">
    <text evidence="5">The sequence shown here is derived from an EMBL/GenBank/DDBJ whole genome shotgun (WGS) entry which is preliminary data.</text>
</comment>
<dbReference type="SMART" id="SM00326">
    <property type="entry name" value="SH3"/>
    <property type="match status" value="1"/>
</dbReference>
<proteinExistence type="predicted"/>
<keyword evidence="6" id="KW-1185">Reference proteome</keyword>
<dbReference type="EMBL" id="JASNQZ010000007">
    <property type="protein sequence ID" value="KAL0954700.1"/>
    <property type="molecule type" value="Genomic_DNA"/>
</dbReference>
<feature type="compositionally biased region" description="Low complexity" evidence="3">
    <location>
        <begin position="189"/>
        <end position="199"/>
    </location>
</feature>
<reference evidence="6" key="1">
    <citation type="submission" date="2024-06" db="EMBL/GenBank/DDBJ databases">
        <title>Multi-omics analyses provide insights into the biosynthesis of the anticancer antibiotic pleurotin in Hohenbuehelia grisea.</title>
        <authorList>
            <person name="Weaver J.A."/>
            <person name="Alberti F."/>
        </authorList>
    </citation>
    <scope>NUCLEOTIDE SEQUENCE [LARGE SCALE GENOMIC DNA]</scope>
    <source>
        <strain evidence="6">T-177</strain>
    </source>
</reference>
<evidence type="ECO:0000313" key="6">
    <source>
        <dbReference type="Proteomes" id="UP001556367"/>
    </source>
</evidence>